<accession>A0ABD4Z4I3</accession>
<proteinExistence type="predicted"/>
<gene>
    <name evidence="2" type="ORF">QPL79_00635</name>
</gene>
<dbReference type="Gene3D" id="1.10.10.10">
    <property type="entry name" value="Winged helix-like DNA-binding domain superfamily/Winged helix DNA-binding domain"/>
    <property type="match status" value="1"/>
</dbReference>
<organism evidence="2 3">
    <name type="scientific">Ignisphaera cupida</name>
    <dbReference type="NCBI Taxonomy" id="3050454"/>
    <lineage>
        <taxon>Archaea</taxon>
        <taxon>Thermoproteota</taxon>
        <taxon>Thermoprotei</taxon>
        <taxon>Desulfurococcales</taxon>
        <taxon>Desulfurococcaceae</taxon>
        <taxon>Ignisphaera</taxon>
    </lineage>
</organism>
<protein>
    <submittedName>
        <fullName evidence="2">Substrate-binding domain-containing protein</fullName>
    </submittedName>
</protein>
<reference evidence="2 3" key="1">
    <citation type="submission" date="2023-05" db="EMBL/GenBank/DDBJ databases">
        <title>A new hyperthermophilic archaea 'Ignisphaera cupida' sp. nov. and description of the family 'Ignisphaeraceae' fam. nov.</title>
        <authorList>
            <person name="Podosokorskaya O.A."/>
            <person name="Elcheninov A.G."/>
            <person name="Klukina A."/>
            <person name="Merkel A.Y."/>
        </authorList>
    </citation>
    <scope>NUCLEOTIDE SEQUENCE [LARGE SCALE GENOMIC DNA]</scope>
    <source>
        <strain evidence="2 3">4213-co</strain>
    </source>
</reference>
<dbReference type="InterPro" id="IPR036388">
    <property type="entry name" value="WH-like_DNA-bd_sf"/>
</dbReference>
<keyword evidence="3" id="KW-1185">Reference proteome</keyword>
<dbReference type="PANTHER" id="PTHR38431:SF1">
    <property type="entry name" value="BLL2305 PROTEIN"/>
    <property type="match status" value="1"/>
</dbReference>
<dbReference type="PANTHER" id="PTHR38431">
    <property type="entry name" value="BLL2305 PROTEIN"/>
    <property type="match status" value="1"/>
</dbReference>
<evidence type="ECO:0000313" key="2">
    <source>
        <dbReference type="EMBL" id="MDK6027872.1"/>
    </source>
</evidence>
<evidence type="ECO:0000259" key="1">
    <source>
        <dbReference type="Pfam" id="PF12727"/>
    </source>
</evidence>
<dbReference type="AlphaFoldDB" id="A0ABD4Z4I3"/>
<sequence>MGFEQDVVYRFRGVEVMNRDVAKLLVNVLSYGSINKASKAVGINYSRAWSIVRRVGLGLGGIGSVYRGGRFGGGVKLSSSVVDLLKRYLASYQRISFEKPSFSQMFLYYRGSHDIALEYLLRMLEERGFLVFSEFVGSFAGLASLSLGESDFAGIHIVDENLRPSNIRFVKKLGLENRVVVVRGYDRLQGFMARSSIGSLEDVAKSIATGVYTIALRPASTGTRMIFNVLLDQWIEKLGGKNVMRFVEGETHVDVANTIKSGVADIGLGIAYAAKLHNLKFAPVTWESFDFVFLAKSIDPTVIKIFSSILKDKDFQSFLESCEGYRIPKDIGEILAIT</sequence>
<feature type="domain" description="PBP" evidence="1">
    <location>
        <begin position="126"/>
        <end position="310"/>
    </location>
</feature>
<dbReference type="InterPro" id="IPR024370">
    <property type="entry name" value="PBP_domain"/>
</dbReference>
<name>A0ABD4Z4I3_9CREN</name>
<dbReference type="InterPro" id="IPR036390">
    <property type="entry name" value="WH_DNA-bd_sf"/>
</dbReference>
<comment type="caution">
    <text evidence="2">The sequence shown here is derived from an EMBL/GenBank/DDBJ whole genome shotgun (WGS) entry which is preliminary data.</text>
</comment>
<evidence type="ECO:0000313" key="3">
    <source>
        <dbReference type="Proteomes" id="UP001529235"/>
    </source>
</evidence>
<dbReference type="Pfam" id="PF12727">
    <property type="entry name" value="PBP_like"/>
    <property type="match status" value="1"/>
</dbReference>
<dbReference type="EMBL" id="JASNVW010000001">
    <property type="protein sequence ID" value="MDK6027872.1"/>
    <property type="molecule type" value="Genomic_DNA"/>
</dbReference>
<dbReference type="RefSeq" id="WP_285272852.1">
    <property type="nucleotide sequence ID" value="NZ_JASNVW010000001.1"/>
</dbReference>
<dbReference type="Proteomes" id="UP001529235">
    <property type="component" value="Unassembled WGS sequence"/>
</dbReference>
<dbReference type="SUPFAM" id="SSF46785">
    <property type="entry name" value="Winged helix' DNA-binding domain"/>
    <property type="match status" value="1"/>
</dbReference>